<name>A0A6H2DKK1_9SPHN</name>
<sequence>MSKLSENIDRVRNASREKLDASRERLAGAKDVAIELASESSVVAREKMSESKARAAELLGQGKDIATERAAAASAATRQVATKAAEKSSQTVEKNPFMVVAGGLAMGLIAAVLLPRTKVESKYVGAAGRKINDTAKKAVEAAKEAGHEQIASLGLNSDSMRDQFKDLIGKLFETAKSAALAAQDVVKDDVKSDKDK</sequence>
<evidence type="ECO:0000313" key="2">
    <source>
        <dbReference type="EMBL" id="QJB68186.1"/>
    </source>
</evidence>
<dbReference type="AlphaFoldDB" id="A0A6H2DKK1"/>
<protein>
    <recommendedName>
        <fullName evidence="4">ElaB/YqjD/DUF883 family membrane-anchored ribosome-binding protein</fullName>
    </recommendedName>
</protein>
<dbReference type="EMBL" id="CP051217">
    <property type="protein sequence ID" value="QJB68186.1"/>
    <property type="molecule type" value="Genomic_DNA"/>
</dbReference>
<gene>
    <name evidence="2" type="ORF">HF685_01765</name>
</gene>
<evidence type="ECO:0008006" key="4">
    <source>
        <dbReference type="Google" id="ProtNLM"/>
    </source>
</evidence>
<dbReference type="RefSeq" id="WP_168818030.1">
    <property type="nucleotide sequence ID" value="NZ_CP051217.1"/>
</dbReference>
<reference evidence="2 3" key="1">
    <citation type="submission" date="2020-04" db="EMBL/GenBank/DDBJ databases">
        <title>Genome sequence for Sphingorhabdus sp. strain M1.</title>
        <authorList>
            <person name="Park S.-J."/>
        </authorList>
    </citation>
    <scope>NUCLEOTIDE SEQUENCE [LARGE SCALE GENOMIC DNA]</scope>
    <source>
        <strain evidence="2 3">JK6</strain>
    </source>
</reference>
<proteinExistence type="predicted"/>
<accession>A0A6H2DKK1</accession>
<organism evidence="2 3">
    <name type="scientific">Parasphingorhabdus halotolerans</name>
    <dbReference type="NCBI Taxonomy" id="2725558"/>
    <lineage>
        <taxon>Bacteria</taxon>
        <taxon>Pseudomonadati</taxon>
        <taxon>Pseudomonadota</taxon>
        <taxon>Alphaproteobacteria</taxon>
        <taxon>Sphingomonadales</taxon>
        <taxon>Sphingomonadaceae</taxon>
        <taxon>Parasphingorhabdus</taxon>
    </lineage>
</organism>
<evidence type="ECO:0000313" key="3">
    <source>
        <dbReference type="Proteomes" id="UP000501600"/>
    </source>
</evidence>
<keyword evidence="3" id="KW-1185">Reference proteome</keyword>
<dbReference type="Proteomes" id="UP000501600">
    <property type="component" value="Chromosome"/>
</dbReference>
<feature type="region of interest" description="Disordered" evidence="1">
    <location>
        <begin position="1"/>
        <end position="20"/>
    </location>
</feature>
<dbReference type="KEGG" id="phao:HF685_01765"/>
<evidence type="ECO:0000256" key="1">
    <source>
        <dbReference type="SAM" id="MobiDB-lite"/>
    </source>
</evidence>